<evidence type="ECO:0000313" key="12">
    <source>
        <dbReference type="EMBL" id="MPM11173.1"/>
    </source>
</evidence>
<dbReference type="GO" id="GO:0005525">
    <property type="term" value="F:GTP binding"/>
    <property type="evidence" value="ECO:0007669"/>
    <property type="project" value="UniProtKB-KW"/>
</dbReference>
<dbReference type="AlphaFoldDB" id="A0A644XAH5"/>
<keyword evidence="9" id="KW-0342">GTP-binding</keyword>
<accession>A0A644XAH5</accession>
<evidence type="ECO:0000256" key="9">
    <source>
        <dbReference type="ARBA" id="ARBA00023134"/>
    </source>
</evidence>
<evidence type="ECO:0000256" key="8">
    <source>
        <dbReference type="ARBA" id="ARBA00022884"/>
    </source>
</evidence>
<dbReference type="EMBL" id="VSSQ01001794">
    <property type="protein sequence ID" value="MPM11173.1"/>
    <property type="molecule type" value="Genomic_DNA"/>
</dbReference>
<evidence type="ECO:0000256" key="6">
    <source>
        <dbReference type="ARBA" id="ARBA00022801"/>
    </source>
</evidence>
<name>A0A644XAH5_9ZZZZ</name>
<feature type="domain" description="CP-type G" evidence="11">
    <location>
        <begin position="101"/>
        <end position="260"/>
    </location>
</feature>
<sequence>MKPEDYGYNESLEKFRKENNLTEFSVARVIAEHKERYIIASAEGECEAEITGNLRFAAAGREDFPAVGDWVAVTIYDSGTALIHKIFPRRSIIQRQAIGSAGDIQIIATNVDYAFIVVGADRDFNINRLERYLTICYNSGVKPVVVITKIDLHDESHATELRENVLQRVADAPVFAISSETQQGYDLLKKFIQKGKTYCMLGSSGAGKSTLLNNLTGTETMKTNTLSDSTSKGRHTTTHRQLFVLSGGALIIDNPGMKEVGIASASAGLESTFDSIINAAKNCRYKDCTHRGESGCAVAKAVEAGEIDRDAFENYQKMQKENEHFESTVAERKKKDKDFGKMLKNYKKGKYKEN</sequence>
<dbReference type="PROSITE" id="PS50936">
    <property type="entry name" value="ENGC_GTPASE"/>
    <property type="match status" value="1"/>
</dbReference>
<dbReference type="PANTHER" id="PTHR32120:SF10">
    <property type="entry name" value="SMALL RIBOSOMAL SUBUNIT BIOGENESIS GTPASE RSGA"/>
    <property type="match status" value="1"/>
</dbReference>
<dbReference type="Gene3D" id="1.10.40.50">
    <property type="entry name" value="Probable gtpase engc, domain 3"/>
    <property type="match status" value="1"/>
</dbReference>
<evidence type="ECO:0000256" key="7">
    <source>
        <dbReference type="ARBA" id="ARBA00022833"/>
    </source>
</evidence>
<dbReference type="GO" id="GO:0042254">
    <property type="term" value="P:ribosome biogenesis"/>
    <property type="evidence" value="ECO:0007669"/>
    <property type="project" value="UniProtKB-KW"/>
</dbReference>
<gene>
    <name evidence="12" type="primary">rsgA_22</name>
    <name evidence="12" type="ORF">SDC9_57512</name>
</gene>
<dbReference type="NCBIfam" id="TIGR00157">
    <property type="entry name" value="ribosome small subunit-dependent GTPase A"/>
    <property type="match status" value="1"/>
</dbReference>
<evidence type="ECO:0000259" key="11">
    <source>
        <dbReference type="PROSITE" id="PS51721"/>
    </source>
</evidence>
<keyword evidence="3" id="KW-0479">Metal-binding</keyword>
<dbReference type="GO" id="GO:0046872">
    <property type="term" value="F:metal ion binding"/>
    <property type="evidence" value="ECO:0007669"/>
    <property type="project" value="UniProtKB-KW"/>
</dbReference>
<keyword evidence="4" id="KW-0699">rRNA-binding</keyword>
<dbReference type="InterPro" id="IPR012340">
    <property type="entry name" value="NA-bd_OB-fold"/>
</dbReference>
<dbReference type="InterPro" id="IPR030378">
    <property type="entry name" value="G_CP_dom"/>
</dbReference>
<keyword evidence="2" id="KW-0690">Ribosome biogenesis</keyword>
<dbReference type="SUPFAM" id="SSF50249">
    <property type="entry name" value="Nucleic acid-binding proteins"/>
    <property type="match status" value="1"/>
</dbReference>
<keyword evidence="6 12" id="KW-0378">Hydrolase</keyword>
<reference evidence="12" key="1">
    <citation type="submission" date="2019-08" db="EMBL/GenBank/DDBJ databases">
        <authorList>
            <person name="Kucharzyk K."/>
            <person name="Murdoch R.W."/>
            <person name="Higgins S."/>
            <person name="Loffler F."/>
        </authorList>
    </citation>
    <scope>NUCLEOTIDE SEQUENCE</scope>
</reference>
<dbReference type="InterPro" id="IPR027417">
    <property type="entry name" value="P-loop_NTPase"/>
</dbReference>
<dbReference type="Gene3D" id="3.40.50.300">
    <property type="entry name" value="P-loop containing nucleotide triphosphate hydrolases"/>
    <property type="match status" value="1"/>
</dbReference>
<dbReference type="GO" id="GO:0019843">
    <property type="term" value="F:rRNA binding"/>
    <property type="evidence" value="ECO:0007669"/>
    <property type="project" value="UniProtKB-KW"/>
</dbReference>
<protein>
    <submittedName>
        <fullName evidence="12">Putative ribosome biogenesis GTPase RsgA</fullName>
        <ecNumber evidence="12">3.6.1.-</ecNumber>
    </submittedName>
</protein>
<dbReference type="HAMAP" id="MF_01820">
    <property type="entry name" value="GTPase_RsgA"/>
    <property type="match status" value="1"/>
</dbReference>
<evidence type="ECO:0000256" key="5">
    <source>
        <dbReference type="ARBA" id="ARBA00022741"/>
    </source>
</evidence>
<evidence type="ECO:0000256" key="2">
    <source>
        <dbReference type="ARBA" id="ARBA00022517"/>
    </source>
</evidence>
<keyword evidence="8" id="KW-0694">RNA-binding</keyword>
<evidence type="ECO:0000256" key="4">
    <source>
        <dbReference type="ARBA" id="ARBA00022730"/>
    </source>
</evidence>
<keyword evidence="1" id="KW-0963">Cytoplasm</keyword>
<dbReference type="InterPro" id="IPR004881">
    <property type="entry name" value="Ribosome_biogen_GTPase_RsgA"/>
</dbReference>
<evidence type="ECO:0000259" key="10">
    <source>
        <dbReference type="PROSITE" id="PS50936"/>
    </source>
</evidence>
<dbReference type="SUPFAM" id="SSF52540">
    <property type="entry name" value="P-loop containing nucleoside triphosphate hydrolases"/>
    <property type="match status" value="1"/>
</dbReference>
<dbReference type="InterPro" id="IPR010914">
    <property type="entry name" value="RsgA_GTPase_dom"/>
</dbReference>
<dbReference type="PANTHER" id="PTHR32120">
    <property type="entry name" value="SMALL RIBOSOMAL SUBUNIT BIOGENESIS GTPASE RSGA"/>
    <property type="match status" value="1"/>
</dbReference>
<comment type="caution">
    <text evidence="12">The sequence shown here is derived from an EMBL/GenBank/DDBJ whole genome shotgun (WGS) entry which is preliminary data.</text>
</comment>
<dbReference type="EC" id="3.6.1.-" evidence="12"/>
<dbReference type="PROSITE" id="PS51721">
    <property type="entry name" value="G_CP"/>
    <property type="match status" value="1"/>
</dbReference>
<keyword evidence="5" id="KW-0547">Nucleotide-binding</keyword>
<dbReference type="CDD" id="cd01854">
    <property type="entry name" value="YjeQ_EngC"/>
    <property type="match status" value="1"/>
</dbReference>
<dbReference type="GO" id="GO:0003924">
    <property type="term" value="F:GTPase activity"/>
    <property type="evidence" value="ECO:0007669"/>
    <property type="project" value="InterPro"/>
</dbReference>
<organism evidence="12">
    <name type="scientific">bioreactor metagenome</name>
    <dbReference type="NCBI Taxonomy" id="1076179"/>
    <lineage>
        <taxon>unclassified sequences</taxon>
        <taxon>metagenomes</taxon>
        <taxon>ecological metagenomes</taxon>
    </lineage>
</organism>
<evidence type="ECO:0000256" key="1">
    <source>
        <dbReference type="ARBA" id="ARBA00022490"/>
    </source>
</evidence>
<feature type="domain" description="EngC GTPase" evidence="10">
    <location>
        <begin position="109"/>
        <end position="258"/>
    </location>
</feature>
<dbReference type="Pfam" id="PF03193">
    <property type="entry name" value="RsgA_GTPase"/>
    <property type="match status" value="1"/>
</dbReference>
<keyword evidence="7" id="KW-0862">Zinc</keyword>
<proteinExistence type="inferred from homology"/>
<evidence type="ECO:0000256" key="3">
    <source>
        <dbReference type="ARBA" id="ARBA00022723"/>
    </source>
</evidence>